<sequence>MKQIIYFLLFIIIPIPNILSQENKSRFGAEVDFIPWYFDTFSRQTPMFTVSGFIGGYYEHFFSNSISLKTTAGIHNATYKWFENSTYGGKKVRSWQTMLEIKVEPRFYFWDNQQKWGNLFAGLPLSIETGPFQNNPYKDIFQTPTIRAIPIIGYQYYFTNHFFVEANAGLGWRHDSYPTQSSNDLDYLLGLRFGLSF</sequence>
<gene>
    <name evidence="1" type="ORF">SAMN05660349_02853</name>
</gene>
<reference evidence="2" key="1">
    <citation type="submission" date="2017-02" db="EMBL/GenBank/DDBJ databases">
        <authorList>
            <person name="Varghese N."/>
            <person name="Submissions S."/>
        </authorList>
    </citation>
    <scope>NUCLEOTIDE SEQUENCE [LARGE SCALE GENOMIC DNA]</scope>
    <source>
        <strain evidence="2">DSM 24967</strain>
    </source>
</reference>
<evidence type="ECO:0000313" key="2">
    <source>
        <dbReference type="Proteomes" id="UP000190852"/>
    </source>
</evidence>
<accession>A0A1T5EAM8</accession>
<dbReference type="EMBL" id="FUYQ01000025">
    <property type="protein sequence ID" value="SKB80921.1"/>
    <property type="molecule type" value="Genomic_DNA"/>
</dbReference>
<proteinExistence type="predicted"/>
<name>A0A1T5EAM8_9BACT</name>
<dbReference type="AlphaFoldDB" id="A0A1T5EAM8"/>
<evidence type="ECO:0000313" key="1">
    <source>
        <dbReference type="EMBL" id="SKB80921.1"/>
    </source>
</evidence>
<organism evidence="1 2">
    <name type="scientific">Parabacteroides chartae</name>
    <dbReference type="NCBI Taxonomy" id="1037355"/>
    <lineage>
        <taxon>Bacteria</taxon>
        <taxon>Pseudomonadati</taxon>
        <taxon>Bacteroidota</taxon>
        <taxon>Bacteroidia</taxon>
        <taxon>Bacteroidales</taxon>
        <taxon>Tannerellaceae</taxon>
        <taxon>Parabacteroides</taxon>
    </lineage>
</organism>
<dbReference type="Proteomes" id="UP000190852">
    <property type="component" value="Unassembled WGS sequence"/>
</dbReference>
<protein>
    <recommendedName>
        <fullName evidence="3">Lipid A 3-O-deacylase (PagL)</fullName>
    </recommendedName>
</protein>
<dbReference type="RefSeq" id="WP_079684269.1">
    <property type="nucleotide sequence ID" value="NZ_FUYQ01000025.1"/>
</dbReference>
<evidence type="ECO:0008006" key="3">
    <source>
        <dbReference type="Google" id="ProtNLM"/>
    </source>
</evidence>
<keyword evidence="2" id="KW-1185">Reference proteome</keyword>